<feature type="transmembrane region" description="Helical" evidence="1">
    <location>
        <begin position="83"/>
        <end position="100"/>
    </location>
</feature>
<feature type="transmembrane region" description="Helical" evidence="1">
    <location>
        <begin position="112"/>
        <end position="129"/>
    </location>
</feature>
<gene>
    <name evidence="2" type="ORF">WICMUC_002704</name>
</gene>
<feature type="transmembrane region" description="Helical" evidence="1">
    <location>
        <begin position="57"/>
        <end position="76"/>
    </location>
</feature>
<name>A0A9P8TE18_9ASCO</name>
<dbReference type="AlphaFoldDB" id="A0A9P8TE18"/>
<comment type="caution">
    <text evidence="2">The sequence shown here is derived from an EMBL/GenBank/DDBJ whole genome shotgun (WGS) entry which is preliminary data.</text>
</comment>
<reference evidence="2" key="1">
    <citation type="journal article" date="2021" name="Open Biol.">
        <title>Shared evolutionary footprints suggest mitochondrial oxidative damage underlies multiple complex I losses in fungi.</title>
        <authorList>
            <person name="Schikora-Tamarit M.A."/>
            <person name="Marcet-Houben M."/>
            <person name="Nosek J."/>
            <person name="Gabaldon T."/>
        </authorList>
    </citation>
    <scope>NUCLEOTIDE SEQUENCE</scope>
    <source>
        <strain evidence="2">CBS6341</strain>
    </source>
</reference>
<dbReference type="EMBL" id="JAEUBF010000767">
    <property type="protein sequence ID" value="KAH3675481.1"/>
    <property type="molecule type" value="Genomic_DNA"/>
</dbReference>
<keyword evidence="1" id="KW-1133">Transmembrane helix</keyword>
<reference evidence="2" key="2">
    <citation type="submission" date="2021-01" db="EMBL/GenBank/DDBJ databases">
        <authorList>
            <person name="Schikora-Tamarit M.A."/>
        </authorList>
    </citation>
    <scope>NUCLEOTIDE SEQUENCE</scope>
    <source>
        <strain evidence="2">CBS6341</strain>
    </source>
</reference>
<organism evidence="2 3">
    <name type="scientific">Wickerhamomyces mucosus</name>
    <dbReference type="NCBI Taxonomy" id="1378264"/>
    <lineage>
        <taxon>Eukaryota</taxon>
        <taxon>Fungi</taxon>
        <taxon>Dikarya</taxon>
        <taxon>Ascomycota</taxon>
        <taxon>Saccharomycotina</taxon>
        <taxon>Saccharomycetes</taxon>
        <taxon>Phaffomycetales</taxon>
        <taxon>Wickerhamomycetaceae</taxon>
        <taxon>Wickerhamomyces</taxon>
    </lineage>
</organism>
<keyword evidence="3" id="KW-1185">Reference proteome</keyword>
<protein>
    <submittedName>
        <fullName evidence="2">Uncharacterized protein</fullName>
    </submittedName>
</protein>
<evidence type="ECO:0000313" key="2">
    <source>
        <dbReference type="EMBL" id="KAH3675481.1"/>
    </source>
</evidence>
<keyword evidence="1" id="KW-0812">Transmembrane</keyword>
<proteinExistence type="predicted"/>
<dbReference type="Proteomes" id="UP000769528">
    <property type="component" value="Unassembled WGS sequence"/>
</dbReference>
<evidence type="ECO:0000256" key="1">
    <source>
        <dbReference type="SAM" id="Phobius"/>
    </source>
</evidence>
<accession>A0A9P8TE18</accession>
<evidence type="ECO:0000313" key="3">
    <source>
        <dbReference type="Proteomes" id="UP000769528"/>
    </source>
</evidence>
<sequence length="396" mass="45463">MEVVTTLLFCYGIGAAAFQTFISKVLVSNIPVSPPPTSSFQAAQDIIMRYSGYTLDAVMSVYTAALLAFGWSSGFVQAVCPHFYHLFKVCQYGIVNMYYINSFYNKTVPGVIQQLVIASSIFVLLWSYIKRNYFKKGKARDVTSASVQFNYAPQVTLIHQQDTNYFLSSHHIKDRCKIWHDIRMALGSNKQLNLNKMIDQLYNKLEGSEVREFLTELELSQDKIATLHEFKSFVLQAKNAEGKINHSIENTVQQILAWDPIKSTEQFVTFLKFIRTEYYLSVNRGPAYFQSFVLTGPLRFIKNSDRLMEIINDSKLDDINEIAEYLLSDKSRLFQFFKTPHFSSGNNMEVVPKRISFLSIGGEKKVFTCFAQAAFIKNFQVKTHLYMEISDYLVQP</sequence>
<keyword evidence="1" id="KW-0472">Membrane</keyword>